<keyword evidence="2" id="KW-1185">Reference proteome</keyword>
<dbReference type="HOGENOM" id="CLU_2109478_0_0_1"/>
<protein>
    <submittedName>
        <fullName evidence="1">Predicted protein</fullName>
    </submittedName>
</protein>
<gene>
    <name evidence="1" type="ORF">LEMA_P025080.1</name>
</gene>
<dbReference type="EMBL" id="FP929127">
    <property type="protein sequence ID" value="CBX95356.1"/>
    <property type="molecule type" value="Genomic_DNA"/>
</dbReference>
<accession>E4ZXE6</accession>
<dbReference type="Proteomes" id="UP000002668">
    <property type="component" value="Genome"/>
</dbReference>
<proteinExistence type="predicted"/>
<dbReference type="GeneID" id="13281881"/>
<evidence type="ECO:0000313" key="1">
    <source>
        <dbReference type="EMBL" id="CBX95356.1"/>
    </source>
</evidence>
<name>E4ZXE6_LEPMJ</name>
<dbReference type="AlphaFoldDB" id="E4ZXE6"/>
<dbReference type="InParanoid" id="E4ZXE6"/>
<reference evidence="2" key="1">
    <citation type="journal article" date="2011" name="Nat. Commun.">
        <title>Effector diversification within compartments of the Leptosphaeria maculans genome affected by Repeat-Induced Point mutations.</title>
        <authorList>
            <person name="Rouxel T."/>
            <person name="Grandaubert J."/>
            <person name="Hane J.K."/>
            <person name="Hoede C."/>
            <person name="van de Wouw A.P."/>
            <person name="Couloux A."/>
            <person name="Dominguez V."/>
            <person name="Anthouard V."/>
            <person name="Bally P."/>
            <person name="Bourras S."/>
            <person name="Cozijnsen A.J."/>
            <person name="Ciuffetti L.M."/>
            <person name="Degrave A."/>
            <person name="Dilmaghani A."/>
            <person name="Duret L."/>
            <person name="Fudal I."/>
            <person name="Goodwin S.B."/>
            <person name="Gout L."/>
            <person name="Glaser N."/>
            <person name="Linglin J."/>
            <person name="Kema G.H.J."/>
            <person name="Lapalu N."/>
            <person name="Lawrence C.B."/>
            <person name="May K."/>
            <person name="Meyer M."/>
            <person name="Ollivier B."/>
            <person name="Poulain J."/>
            <person name="Schoch C.L."/>
            <person name="Simon A."/>
            <person name="Spatafora J.W."/>
            <person name="Stachowiak A."/>
            <person name="Turgeon B.G."/>
            <person name="Tyler B.M."/>
            <person name="Vincent D."/>
            <person name="Weissenbach J."/>
            <person name="Amselem J."/>
            <person name="Quesneville H."/>
            <person name="Oliver R.P."/>
            <person name="Wincker P."/>
            <person name="Balesdent M.-H."/>
            <person name="Howlett B.J."/>
        </authorList>
    </citation>
    <scope>NUCLEOTIDE SEQUENCE [LARGE SCALE GENOMIC DNA]</scope>
    <source>
        <strain evidence="2">JN3 / isolate v23.1.3 / race Av1-4-5-6-7-8</strain>
    </source>
</reference>
<dbReference type="VEuPathDB" id="FungiDB:LEMA_P025080.1"/>
<sequence>MLVCIPDDETRGPATEPGFWHATMRKHGLDDFDSSFRLPDTDPNTLTLSNAKVNHNTEFHCITSADNGNSSRASRKGCSQRQLMFCNVCHYHYAAKIIPGVESLNSTDQIADRAG</sequence>
<organism evidence="2">
    <name type="scientific">Leptosphaeria maculans (strain JN3 / isolate v23.1.3 / race Av1-4-5-6-7-8)</name>
    <name type="common">Blackleg fungus</name>
    <name type="synonym">Phoma lingam</name>
    <dbReference type="NCBI Taxonomy" id="985895"/>
    <lineage>
        <taxon>Eukaryota</taxon>
        <taxon>Fungi</taxon>
        <taxon>Dikarya</taxon>
        <taxon>Ascomycota</taxon>
        <taxon>Pezizomycotina</taxon>
        <taxon>Dothideomycetes</taxon>
        <taxon>Pleosporomycetidae</taxon>
        <taxon>Pleosporales</taxon>
        <taxon>Pleosporineae</taxon>
        <taxon>Leptosphaeriaceae</taxon>
        <taxon>Plenodomus</taxon>
        <taxon>Plenodomus lingam/Leptosphaeria maculans species complex</taxon>
    </lineage>
</organism>
<evidence type="ECO:0000313" key="2">
    <source>
        <dbReference type="Proteomes" id="UP000002668"/>
    </source>
</evidence>